<sequence length="243" mass="27487">MYSGLLPAGLSESDVELSEDSEDGSDTAEQQQQQQQQQPSNSEGDPANQAVENKPASSSKGGEEVNCAGGAGVSPHLWEKFQELQKRNSEIKTLTKQRGRKRKRRRHKLEGTQTHTESESKMTNNESQLPVPEAHWNELKQYFGVNDRFEPPPCNRPLPKTRLEENIDKAIADGDLKKAEELSDRLATRELGVKIAKAVDCREFVKAKQEAEASREVYKKKKQLAWGFEAKKRWETKSNMGYM</sequence>
<feature type="region of interest" description="Disordered" evidence="1">
    <location>
        <begin position="1"/>
        <end position="127"/>
    </location>
</feature>
<feature type="compositionally biased region" description="Basic residues" evidence="1">
    <location>
        <begin position="95"/>
        <end position="108"/>
    </location>
</feature>
<feature type="compositionally biased region" description="Basic and acidic residues" evidence="1">
    <location>
        <begin position="77"/>
        <end position="90"/>
    </location>
</feature>
<dbReference type="EMBL" id="AFYH01224560">
    <property type="status" value="NOT_ANNOTATED_CDS"/>
    <property type="molecule type" value="Genomic_DNA"/>
</dbReference>
<dbReference type="RefSeq" id="XP_006011006.1">
    <property type="nucleotide sequence ID" value="XM_006010944.3"/>
</dbReference>
<dbReference type="HOGENOM" id="CLU_102986_0_0_1"/>
<dbReference type="AlphaFoldDB" id="H3AAG6"/>
<name>H3AAG6_LATCH</name>
<protein>
    <submittedName>
        <fullName evidence="2">Family with sequence similarity 204 member A</fullName>
    </submittedName>
</protein>
<dbReference type="GeneTree" id="ENSGT00390000008978"/>
<dbReference type="CTD" id="63877"/>
<evidence type="ECO:0000313" key="3">
    <source>
        <dbReference type="Proteomes" id="UP000008672"/>
    </source>
</evidence>
<reference evidence="2" key="2">
    <citation type="submission" date="2025-08" db="UniProtKB">
        <authorList>
            <consortium name="Ensembl"/>
        </authorList>
    </citation>
    <scope>IDENTIFICATION</scope>
</reference>
<dbReference type="STRING" id="7897.ENSLACP00000006637"/>
<keyword evidence="3" id="KW-1185">Reference proteome</keyword>
<gene>
    <name evidence="2" type="primary">FAM204A</name>
</gene>
<dbReference type="InParanoid" id="H3AAG6"/>
<dbReference type="FunCoup" id="H3AAG6">
    <property type="interactions" value="1859"/>
</dbReference>
<evidence type="ECO:0000313" key="2">
    <source>
        <dbReference type="Ensembl" id="ENSLACP00000006637.2"/>
    </source>
</evidence>
<dbReference type="Bgee" id="ENSLACG00000005887">
    <property type="expression patterns" value="Expressed in post-anal tail muscle and 6 other cell types or tissues"/>
</dbReference>
<feature type="compositionally biased region" description="Acidic residues" evidence="1">
    <location>
        <begin position="13"/>
        <end position="26"/>
    </location>
</feature>
<dbReference type="PANTHER" id="PTHR14386:SF2">
    <property type="entry name" value="PROTEIN FAM204A"/>
    <property type="match status" value="1"/>
</dbReference>
<dbReference type="eggNOG" id="ENOG502RXHD">
    <property type="taxonomic scope" value="Eukaryota"/>
</dbReference>
<dbReference type="PANTHER" id="PTHR14386">
    <property type="entry name" value="PROTEIN FAM204A"/>
    <property type="match status" value="1"/>
</dbReference>
<evidence type="ECO:0000256" key="1">
    <source>
        <dbReference type="SAM" id="MobiDB-lite"/>
    </source>
</evidence>
<proteinExistence type="predicted"/>
<dbReference type="InterPro" id="IPR037690">
    <property type="entry name" value="FAM204A"/>
</dbReference>
<dbReference type="OrthoDB" id="2418792at2759"/>
<dbReference type="OMA" id="REKHWKE"/>
<dbReference type="Proteomes" id="UP000008672">
    <property type="component" value="Unassembled WGS sequence"/>
</dbReference>
<dbReference type="GeneID" id="102348872"/>
<reference evidence="3" key="1">
    <citation type="submission" date="2011-08" db="EMBL/GenBank/DDBJ databases">
        <title>The draft genome of Latimeria chalumnae.</title>
        <authorList>
            <person name="Di Palma F."/>
            <person name="Alfoldi J."/>
            <person name="Johnson J."/>
            <person name="Berlin A."/>
            <person name="Gnerre S."/>
            <person name="Jaffe D."/>
            <person name="MacCallum I."/>
            <person name="Young S."/>
            <person name="Walker B.J."/>
            <person name="Lander E."/>
            <person name="Lindblad-Toh K."/>
        </authorList>
    </citation>
    <scope>NUCLEOTIDE SEQUENCE [LARGE SCALE GENOMIC DNA]</scope>
    <source>
        <strain evidence="3">Wild caught</strain>
    </source>
</reference>
<organism evidence="2 3">
    <name type="scientific">Latimeria chalumnae</name>
    <name type="common">Coelacanth</name>
    <dbReference type="NCBI Taxonomy" id="7897"/>
    <lineage>
        <taxon>Eukaryota</taxon>
        <taxon>Metazoa</taxon>
        <taxon>Chordata</taxon>
        <taxon>Craniata</taxon>
        <taxon>Vertebrata</taxon>
        <taxon>Euteleostomi</taxon>
        <taxon>Coelacanthiformes</taxon>
        <taxon>Coelacanthidae</taxon>
        <taxon>Latimeria</taxon>
    </lineage>
</organism>
<dbReference type="EMBL" id="AFYH01224561">
    <property type="status" value="NOT_ANNOTATED_CDS"/>
    <property type="molecule type" value="Genomic_DNA"/>
</dbReference>
<feature type="compositionally biased region" description="Polar residues" evidence="1">
    <location>
        <begin position="111"/>
        <end position="127"/>
    </location>
</feature>
<reference evidence="2" key="3">
    <citation type="submission" date="2025-09" db="UniProtKB">
        <authorList>
            <consortium name="Ensembl"/>
        </authorList>
    </citation>
    <scope>IDENTIFICATION</scope>
</reference>
<accession>H3AAG6</accession>
<dbReference type="Ensembl" id="ENSLACT00000006691.2">
    <property type="protein sequence ID" value="ENSLACP00000006637.2"/>
    <property type="gene ID" value="ENSLACG00000005887.2"/>
</dbReference>